<dbReference type="EMBL" id="CP058595">
    <property type="protein sequence ID" value="QLG46313.1"/>
    <property type="molecule type" value="Genomic_DNA"/>
</dbReference>
<evidence type="ECO:0000313" key="3">
    <source>
        <dbReference type="Proteomes" id="UP000509302"/>
    </source>
</evidence>
<gene>
    <name evidence="2" type="ORF">HYG79_13470</name>
</gene>
<keyword evidence="3" id="KW-1185">Reference proteome</keyword>
<name>A0A7H9AS81_9FLAO</name>
<dbReference type="InterPro" id="IPR026341">
    <property type="entry name" value="T9SS_type_B"/>
</dbReference>
<dbReference type="RefSeq" id="WP_179242593.1">
    <property type="nucleotide sequence ID" value="NZ_CP058595.1"/>
</dbReference>
<evidence type="ECO:0000256" key="1">
    <source>
        <dbReference type="SAM" id="SignalP"/>
    </source>
</evidence>
<evidence type="ECO:0000313" key="2">
    <source>
        <dbReference type="EMBL" id="QLG46313.1"/>
    </source>
</evidence>
<protein>
    <submittedName>
        <fullName evidence="2">T9SS type B sorting domain-containing protein</fullName>
    </submittedName>
</protein>
<sequence length="578" mass="62687">MLKRLPYIILLFSGFMAFGQSCPSLVDPLNGATNVPVTTAISWDAVTGVPNYRISIGTSPGGTDVTNGVSVGNVATFTPPLGLPDNTLLYVTVILDFFNSIPDVTCNIGSFRTEDITIPPPCTRINNPVNGAIGVNVATNISWDYAISATGYRINVGTSPGGTEIANNLDVGNSLFYNPPSDLPPSTPIYVTIVPYNDNNPPNICIEETFITGIAAALPNCATMISPINGATNVPLTPLLEWTDIPGATGYRVTIGTSPVNGDILDNVIFSTNSTFVLDFDPNRTFFIRIIPFNDAGEAIGCGQESFSTLLGCGPFFDVVSGDLVILNPETVLPDAIGICLDESPTIYNSPDDAEGYRWFRINTDGSETLISSNREVSFTEQGNYRYEVFNTVSQFGNTIECPTSKEFSVVASESPTITALNFSNQNNIPTITVQVSGEGNYEFSLNDINGPYQDSNVFNNVTLGSLTVYARDKNGCGIDQETFEPDLTVEGFPKFFTPNGDTNNDLWQFIPPPTNPDVIISTIRIFDRYGTLLKEIDEQSQGWDGTFNGRPMPASDYWFLAIDENNKEISGHFTLKR</sequence>
<accession>A0A7H9AS81</accession>
<reference evidence="2 3" key="1">
    <citation type="journal article" date="2006" name="Int. J. Syst. Evol. Microbiol.">
        <title>Costertonia aggregata gen. nov., sp. nov., a mesophilic marine bacterium of the family Flavobacteriaceae, isolated from a mature biofilm.</title>
        <authorList>
            <person name="Kwon K.K."/>
            <person name="Lee Y.K."/>
            <person name="Lee H.K."/>
        </authorList>
    </citation>
    <scope>NUCLEOTIDE SEQUENCE [LARGE SCALE GENOMIC DNA]</scope>
    <source>
        <strain evidence="2 3">KCCM 42265</strain>
    </source>
</reference>
<organism evidence="2 3">
    <name type="scientific">Costertonia aggregata</name>
    <dbReference type="NCBI Taxonomy" id="343403"/>
    <lineage>
        <taxon>Bacteria</taxon>
        <taxon>Pseudomonadati</taxon>
        <taxon>Bacteroidota</taxon>
        <taxon>Flavobacteriia</taxon>
        <taxon>Flavobacteriales</taxon>
        <taxon>Flavobacteriaceae</taxon>
        <taxon>Costertonia</taxon>
    </lineage>
</organism>
<dbReference type="AlphaFoldDB" id="A0A7H9AS81"/>
<feature type="signal peptide" evidence="1">
    <location>
        <begin position="1"/>
        <end position="19"/>
    </location>
</feature>
<feature type="chain" id="PRO_5028825214" evidence="1">
    <location>
        <begin position="20"/>
        <end position="578"/>
    </location>
</feature>
<keyword evidence="1" id="KW-0732">Signal</keyword>
<dbReference type="NCBIfam" id="TIGR04131">
    <property type="entry name" value="Bac_Flav_CTERM"/>
    <property type="match status" value="1"/>
</dbReference>
<dbReference type="InterPro" id="IPR013783">
    <property type="entry name" value="Ig-like_fold"/>
</dbReference>
<proteinExistence type="predicted"/>
<dbReference type="KEGG" id="cagg:HYG79_13470"/>
<dbReference type="PROSITE" id="PS51257">
    <property type="entry name" value="PROKAR_LIPOPROTEIN"/>
    <property type="match status" value="1"/>
</dbReference>
<dbReference type="Gene3D" id="2.60.40.10">
    <property type="entry name" value="Immunoglobulins"/>
    <property type="match status" value="2"/>
</dbReference>
<dbReference type="Pfam" id="PF13585">
    <property type="entry name" value="CHU_C"/>
    <property type="match status" value="1"/>
</dbReference>
<dbReference type="Proteomes" id="UP000509302">
    <property type="component" value="Chromosome"/>
</dbReference>